<feature type="compositionally biased region" description="Low complexity" evidence="1">
    <location>
        <begin position="1129"/>
        <end position="1139"/>
    </location>
</feature>
<dbReference type="SUPFAM" id="SSF46966">
    <property type="entry name" value="Spectrin repeat"/>
    <property type="match status" value="1"/>
</dbReference>
<accession>A0ABM4FFH5</accession>
<dbReference type="RefSeq" id="XP_067163702.1">
    <property type="nucleotide sequence ID" value="XM_067307601.1"/>
</dbReference>
<feature type="region of interest" description="Disordered" evidence="1">
    <location>
        <begin position="1090"/>
        <end position="1150"/>
    </location>
</feature>
<name>A0ABM4FFH5_9AVES</name>
<evidence type="ECO:0000256" key="1">
    <source>
        <dbReference type="SAM" id="MobiDB-lite"/>
    </source>
</evidence>
<dbReference type="InterPro" id="IPR052231">
    <property type="entry name" value="Rho_GEF_signaling-related"/>
</dbReference>
<dbReference type="InterPro" id="IPR018159">
    <property type="entry name" value="Spectrin/alpha-actinin"/>
</dbReference>
<feature type="compositionally biased region" description="Low complexity" evidence="1">
    <location>
        <begin position="465"/>
        <end position="483"/>
    </location>
</feature>
<sequence>MDARSLDAAVQSALRALYPPFEATAPTVLGQVFRLLETRYQGDGLCCLLDFLIPAKRLFEHVRQAACAPYFNCVFLHEGWPLCLREKVVVHLAPLNPLLLRSGDFYLQAEPGEERAARLTLKHLSGDLRAVRRTPVPEAAYALLFTHEWLEEINRQRGGGAPLRTCLVATEDGIAPLPWSSIAMPEFVDKPDAGPGCTPAPASCTAGASCTAEPAPPGPYSNVAGSVPGCKDASRKPDQGKYPGLIKVDQLGPRSKAAALAVPSLREIVSRNLEGEYVDLLEPSEEKLGLPAPALPPARRAGGSRAPCAPCLGTRLAGDPGRHGPRCRYRDSYLAALQNPVSFGPGLMAAILEEPDGAGHVPIPAAGKSLAQQQQQQRWRQRGSGPGGSPALPSRCPHVAAGGLGLLEPPARSEVTGSSHKFSFLKGQRHAASPGDGSAGDRAAGHHEGPWKKMSAIYSPRMSRAKPTGKGPDGAAGAPADDGSLQRASGANGPRAPAVGREPRCAEPGAPRPPAWSDLHTGLLRSGVVCLPGSTDKLGRALLQVSTSGSAWTAAWCSAGELARLVLYLCSIPRKDAPDGGLTVVVDARQQPPSPVLFAALQSVQSLAPGSVHAVLLLAEKELLAQREKLPGVQVETLPSLKALGRYVDSSQLTRELDGTFPYCHSEWVQFFQKLHPFTASLRRASELLRSCIRELRQADGPAGLQEAAACIARHKELMRRVLSDPQLVGLQRDGGAVLARLRREAARLGASPHVRTSLEAAEGLYNQLEEDVHDLVSKSNSCLERLEFLRKTRELEAEFGELGRWLDGEAAARLEEMGAQECSPDGFEKSFEQFKEFLAQATARYNHGLALCQEAAEVQDSAFPEADPFQAAAALFRAKLMSFHAAAERRRAELEMLRELCSFSSQITWLSLDCTGCGKRGESQPGNLEALRGLESSFQKLSVDFSLEKLQEMTAQVRAMRSSSGLGAWSAAWQRYRETRRILEEMLAELRQARGADAGGSGQGDVFGPSRSAAPGKEAPVCKDAPSPVPGSRRPDGARECGDAGPPLAGGSLPKPDSGACMGMGGSVARDLGRPVQGRPLALPARMRCTEQPGPSARAPPAEAAQYFQVSSQSSLSSDDSDSHASAEEPPAAALPSPRGTAPLCPSGKSPHILYLEKHLAEAGAE</sequence>
<feature type="region of interest" description="Disordered" evidence="1">
    <location>
        <begin position="359"/>
        <end position="518"/>
    </location>
</feature>
<evidence type="ECO:0000313" key="2">
    <source>
        <dbReference type="Proteomes" id="UP001652627"/>
    </source>
</evidence>
<dbReference type="PANTHER" id="PTHR45845:SF2">
    <property type="entry name" value="RIKEN CDNA D630003M21 GENE"/>
    <property type="match status" value="1"/>
</dbReference>
<dbReference type="GeneID" id="106490848"/>
<reference evidence="3" key="1">
    <citation type="submission" date="2025-08" db="UniProtKB">
        <authorList>
            <consortium name="RefSeq"/>
        </authorList>
    </citation>
    <scope>IDENTIFICATION</scope>
    <source>
        <tissue evidence="3">Blood</tissue>
    </source>
</reference>
<keyword evidence="2" id="KW-1185">Reference proteome</keyword>
<feature type="compositionally biased region" description="Basic and acidic residues" evidence="1">
    <location>
        <begin position="1034"/>
        <end position="1043"/>
    </location>
</feature>
<proteinExistence type="predicted"/>
<gene>
    <name evidence="3" type="primary">KIAA1755</name>
</gene>
<dbReference type="CDD" id="cd00176">
    <property type="entry name" value="SPEC"/>
    <property type="match status" value="1"/>
</dbReference>
<dbReference type="Gene3D" id="1.20.58.60">
    <property type="match status" value="1"/>
</dbReference>
<feature type="region of interest" description="Disordered" evidence="1">
    <location>
        <begin position="996"/>
        <end position="1076"/>
    </location>
</feature>
<dbReference type="PANTHER" id="PTHR45845">
    <property type="entry name" value="RHO GUANINE NUCLEOTIDE EXCHANGE FACTOR-RELATED"/>
    <property type="match status" value="1"/>
</dbReference>
<dbReference type="Proteomes" id="UP001652627">
    <property type="component" value="Chromosome 18"/>
</dbReference>
<protein>
    <submittedName>
        <fullName evidence="3">Uncharacterized protein KIAA1755 homolog</fullName>
    </submittedName>
</protein>
<evidence type="ECO:0000313" key="3">
    <source>
        <dbReference type="RefSeq" id="XP_067163702.1"/>
    </source>
</evidence>
<organism evidence="2 3">
    <name type="scientific">Apteryx mantelli</name>
    <name type="common">North Island brown kiwi</name>
    <dbReference type="NCBI Taxonomy" id="2696672"/>
    <lineage>
        <taxon>Eukaryota</taxon>
        <taxon>Metazoa</taxon>
        <taxon>Chordata</taxon>
        <taxon>Craniata</taxon>
        <taxon>Vertebrata</taxon>
        <taxon>Euteleostomi</taxon>
        <taxon>Archelosauria</taxon>
        <taxon>Archosauria</taxon>
        <taxon>Dinosauria</taxon>
        <taxon>Saurischia</taxon>
        <taxon>Theropoda</taxon>
        <taxon>Coelurosauria</taxon>
        <taxon>Aves</taxon>
        <taxon>Palaeognathae</taxon>
        <taxon>Apterygiformes</taxon>
        <taxon>Apterygidae</taxon>
        <taxon>Apteryx</taxon>
    </lineage>
</organism>